<reference evidence="2" key="1">
    <citation type="journal article" date="2019" name="Int. J. Syst. Evol. Microbiol.">
        <title>The Global Catalogue of Microorganisms (GCM) 10K type strain sequencing project: providing services to taxonomists for standard genome sequencing and annotation.</title>
        <authorList>
            <consortium name="The Broad Institute Genomics Platform"/>
            <consortium name="The Broad Institute Genome Sequencing Center for Infectious Disease"/>
            <person name="Wu L."/>
            <person name="Ma J."/>
        </authorList>
    </citation>
    <scope>NUCLEOTIDE SEQUENCE [LARGE SCALE GENOMIC DNA]</scope>
    <source>
        <strain evidence="2">DT72</strain>
    </source>
</reference>
<dbReference type="RefSeq" id="WP_378484246.1">
    <property type="nucleotide sequence ID" value="NZ_JBHUFB010000007.1"/>
</dbReference>
<dbReference type="Proteomes" id="UP001597286">
    <property type="component" value="Unassembled WGS sequence"/>
</dbReference>
<gene>
    <name evidence="1" type="ORF">ACFSJG_05800</name>
</gene>
<accession>A0ABW4P173</accession>
<name>A0ABW4P173_9NOCA</name>
<evidence type="ECO:0000313" key="2">
    <source>
        <dbReference type="Proteomes" id="UP001597286"/>
    </source>
</evidence>
<organism evidence="1 2">
    <name type="scientific">Rhodococcus gannanensis</name>
    <dbReference type="NCBI Taxonomy" id="1960308"/>
    <lineage>
        <taxon>Bacteria</taxon>
        <taxon>Bacillati</taxon>
        <taxon>Actinomycetota</taxon>
        <taxon>Actinomycetes</taxon>
        <taxon>Mycobacteriales</taxon>
        <taxon>Nocardiaceae</taxon>
        <taxon>Rhodococcus</taxon>
    </lineage>
</organism>
<proteinExistence type="predicted"/>
<evidence type="ECO:0000313" key="1">
    <source>
        <dbReference type="EMBL" id="MFD1811721.1"/>
    </source>
</evidence>
<sequence>MTGDGSGAAYRVLEHGAWGARRDEVMDSGALSVVRDASRVLVTRMCRAELGASLGTAAADSVAAQVLPVALAAMITDRRRSPLRVVYRETVLGVEAARPYRAAST</sequence>
<comment type="caution">
    <text evidence="1">The sequence shown here is derived from an EMBL/GenBank/DDBJ whole genome shotgun (WGS) entry which is preliminary data.</text>
</comment>
<feature type="non-terminal residue" evidence="1">
    <location>
        <position position="105"/>
    </location>
</feature>
<keyword evidence="2" id="KW-1185">Reference proteome</keyword>
<dbReference type="EMBL" id="JBHUFB010000007">
    <property type="protein sequence ID" value="MFD1811721.1"/>
    <property type="molecule type" value="Genomic_DNA"/>
</dbReference>
<protein>
    <submittedName>
        <fullName evidence="1">Uncharacterized protein</fullName>
    </submittedName>
</protein>